<keyword evidence="12" id="KW-1185">Reference proteome</keyword>
<keyword evidence="5 9" id="KW-0812">Transmembrane</keyword>
<organism evidence="11 12">
    <name type="scientific">Acidisoma cellulosilyticum</name>
    <dbReference type="NCBI Taxonomy" id="2802395"/>
    <lineage>
        <taxon>Bacteria</taxon>
        <taxon>Pseudomonadati</taxon>
        <taxon>Pseudomonadota</taxon>
        <taxon>Alphaproteobacteria</taxon>
        <taxon>Acetobacterales</taxon>
        <taxon>Acidocellaceae</taxon>
        <taxon>Acidisoma</taxon>
    </lineage>
</organism>
<evidence type="ECO:0000313" key="12">
    <source>
        <dbReference type="Proteomes" id="UP000721844"/>
    </source>
</evidence>
<evidence type="ECO:0000256" key="4">
    <source>
        <dbReference type="ARBA" id="ARBA00022475"/>
    </source>
</evidence>
<dbReference type="InterPro" id="IPR035906">
    <property type="entry name" value="MetI-like_sf"/>
</dbReference>
<evidence type="ECO:0000256" key="5">
    <source>
        <dbReference type="ARBA" id="ARBA00022692"/>
    </source>
</evidence>
<evidence type="ECO:0000256" key="1">
    <source>
        <dbReference type="ARBA" id="ARBA00004651"/>
    </source>
</evidence>
<evidence type="ECO:0000313" key="11">
    <source>
        <dbReference type="EMBL" id="MCB8881816.1"/>
    </source>
</evidence>
<dbReference type="Pfam" id="PF00528">
    <property type="entry name" value="BPD_transp_1"/>
    <property type="match status" value="1"/>
</dbReference>
<feature type="transmembrane region" description="Helical" evidence="9">
    <location>
        <begin position="183"/>
        <end position="204"/>
    </location>
</feature>
<feature type="transmembrane region" description="Helical" evidence="9">
    <location>
        <begin position="119"/>
        <end position="137"/>
    </location>
</feature>
<dbReference type="InterPro" id="IPR000515">
    <property type="entry name" value="MetI-like"/>
</dbReference>
<dbReference type="CDD" id="cd06261">
    <property type="entry name" value="TM_PBP2"/>
    <property type="match status" value="1"/>
</dbReference>
<feature type="transmembrane region" description="Helical" evidence="9">
    <location>
        <begin position="143"/>
        <end position="162"/>
    </location>
</feature>
<comment type="caution">
    <text evidence="11">The sequence shown here is derived from an EMBL/GenBank/DDBJ whole genome shotgun (WGS) entry which is preliminary data.</text>
</comment>
<dbReference type="PROSITE" id="PS50928">
    <property type="entry name" value="ABC_TM1"/>
    <property type="match status" value="1"/>
</dbReference>
<evidence type="ECO:0000256" key="8">
    <source>
        <dbReference type="ARBA" id="ARBA00056719"/>
    </source>
</evidence>
<keyword evidence="6 9" id="KW-1133">Transmembrane helix</keyword>
<dbReference type="SUPFAM" id="SSF161098">
    <property type="entry name" value="MetI-like"/>
    <property type="match status" value="1"/>
</dbReference>
<evidence type="ECO:0000259" key="10">
    <source>
        <dbReference type="PROSITE" id="PS50928"/>
    </source>
</evidence>
<evidence type="ECO:0000256" key="6">
    <source>
        <dbReference type="ARBA" id="ARBA00022989"/>
    </source>
</evidence>
<dbReference type="EMBL" id="JAESVA010000005">
    <property type="protein sequence ID" value="MCB8881816.1"/>
    <property type="molecule type" value="Genomic_DNA"/>
</dbReference>
<dbReference type="GO" id="GO:0005886">
    <property type="term" value="C:plasma membrane"/>
    <property type="evidence" value="ECO:0007669"/>
    <property type="project" value="UniProtKB-SubCell"/>
</dbReference>
<name>A0A963Z3E7_9PROT</name>
<accession>A0A963Z3E7</accession>
<dbReference type="GO" id="GO:0042918">
    <property type="term" value="P:alkanesulfonate transmembrane transport"/>
    <property type="evidence" value="ECO:0007669"/>
    <property type="project" value="UniProtKB-ARBA"/>
</dbReference>
<dbReference type="FunFam" id="1.10.3720.10:FF:000003">
    <property type="entry name" value="Aliphatic sulfonate ABC transporter permease"/>
    <property type="match status" value="1"/>
</dbReference>
<proteinExistence type="inferred from homology"/>
<dbReference type="PANTHER" id="PTHR30151:SF38">
    <property type="entry name" value="ALIPHATIC SULFONATES TRANSPORT PERMEASE PROTEIN SSUC-RELATED"/>
    <property type="match status" value="1"/>
</dbReference>
<feature type="transmembrane region" description="Helical" evidence="9">
    <location>
        <begin position="20"/>
        <end position="43"/>
    </location>
</feature>
<comment type="similarity">
    <text evidence="2 9">Belongs to the binding-protein-dependent transport system permease family.</text>
</comment>
<comment type="subcellular location">
    <subcellularLocation>
        <location evidence="1 9">Cell membrane</location>
        <topology evidence="1 9">Multi-pass membrane protein</topology>
    </subcellularLocation>
</comment>
<dbReference type="PANTHER" id="PTHR30151">
    <property type="entry name" value="ALKANE SULFONATE ABC TRANSPORTER-RELATED, MEMBRANE SUBUNIT"/>
    <property type="match status" value="1"/>
</dbReference>
<dbReference type="Proteomes" id="UP000721844">
    <property type="component" value="Unassembled WGS sequence"/>
</dbReference>
<evidence type="ECO:0000256" key="3">
    <source>
        <dbReference type="ARBA" id="ARBA00022448"/>
    </source>
</evidence>
<gene>
    <name evidence="11" type="ORF">ACELLULO517_16330</name>
</gene>
<reference evidence="11 12" key="1">
    <citation type="journal article" date="2021" name="Microorganisms">
        <title>Acidisoma silvae sp. nov. and Acidisomacellulosilytica sp. nov., Two Acidophilic Bacteria Isolated from Decaying Wood, Hydrolyzing Cellulose and Producing Poly-3-hydroxybutyrate.</title>
        <authorList>
            <person name="Mieszkin S."/>
            <person name="Pouder E."/>
            <person name="Uroz S."/>
            <person name="Simon-Colin C."/>
            <person name="Alain K."/>
        </authorList>
    </citation>
    <scope>NUCLEOTIDE SEQUENCE [LARGE SCALE GENOMIC DNA]</scope>
    <source>
        <strain evidence="11 12">HW T5.17</strain>
    </source>
</reference>
<comment type="function">
    <text evidence="8">Probably part of an ABC transporter complex. Probably responsible for the translocation of the substrate across the membrane.</text>
</comment>
<keyword evidence="7 9" id="KW-0472">Membrane</keyword>
<keyword evidence="4" id="KW-1003">Cell membrane</keyword>
<evidence type="ECO:0000256" key="9">
    <source>
        <dbReference type="RuleBase" id="RU363032"/>
    </source>
</evidence>
<feature type="transmembrane region" description="Helical" evidence="9">
    <location>
        <begin position="88"/>
        <end position="107"/>
    </location>
</feature>
<feature type="domain" description="ABC transmembrane type-1" evidence="10">
    <location>
        <begin position="77"/>
        <end position="257"/>
    </location>
</feature>
<dbReference type="RefSeq" id="WP_227308477.1">
    <property type="nucleotide sequence ID" value="NZ_JAESVA010000005.1"/>
</dbReference>
<dbReference type="AlphaFoldDB" id="A0A963Z3E7"/>
<evidence type="ECO:0000256" key="7">
    <source>
        <dbReference type="ARBA" id="ARBA00023136"/>
    </source>
</evidence>
<keyword evidence="3 9" id="KW-0813">Transport</keyword>
<protein>
    <submittedName>
        <fullName evidence="11">ABC transporter permease subunit</fullName>
    </submittedName>
</protein>
<evidence type="ECO:0000256" key="2">
    <source>
        <dbReference type="ARBA" id="ARBA00009306"/>
    </source>
</evidence>
<feature type="transmembrane region" description="Helical" evidence="9">
    <location>
        <begin position="238"/>
        <end position="257"/>
    </location>
</feature>
<sequence length="286" mass="31033">MASAAVSAARPQDRAISLNVSAFLAQAHRFTVPLLILIVWQALDSFHLINSRLMPSPVMVAESFWQLLVTGQLLGNLWASLIRVGLGLGIGVLLGTGFGLFAGLSRLGEDTVDSTLQMVRTLPHLALIPLFILWFGIGETPKIALIALGAMFPIYLNLFAGIRSVDRKIIEAASTLDLTHAEIIWNVVLPGALPQFLVGLRYSVGIAWLTLVVAEQVNANSGIGYLVMNARDFLETDVIFVGLIIYALLGLATDYMVRVIEQRALAWRPSFIGTQSSGNRANRRAA</sequence>
<dbReference type="Gene3D" id="1.10.3720.10">
    <property type="entry name" value="MetI-like"/>
    <property type="match status" value="1"/>
</dbReference>